<dbReference type="STRING" id="1306861.A0A4V6DGY2"/>
<name>A0A4V6DGY2_9PEZI</name>
<feature type="region of interest" description="Disordered" evidence="1">
    <location>
        <begin position="1"/>
        <end position="100"/>
    </location>
</feature>
<keyword evidence="3" id="KW-1185">Reference proteome</keyword>
<sequence>MEEASGTQQQAQPGAGSDSSGGPPATSAPAPTSIPIPAPSVNSAPTPSVSGSSGAGQLSKRRRGLGVVTPNACTECRKKRAKVSDSDLDIPSPRYEFLSP</sequence>
<proteinExistence type="predicted"/>
<reference evidence="2 3" key="1">
    <citation type="journal article" date="2019" name="PLoS ONE">
        <title>Comparative genome analysis indicates high evolutionary potential of pathogenicity genes in Colletotrichum tanaceti.</title>
        <authorList>
            <person name="Lelwala R.V."/>
            <person name="Korhonen P.K."/>
            <person name="Young N.D."/>
            <person name="Scott J.B."/>
            <person name="Ades P.A."/>
            <person name="Gasser R.B."/>
            <person name="Taylor P.W.J."/>
        </authorList>
    </citation>
    <scope>NUCLEOTIDE SEQUENCE [LARGE SCALE GENOMIC DNA]</scope>
    <source>
        <strain evidence="2">BRIP57314</strain>
    </source>
</reference>
<dbReference type="AlphaFoldDB" id="A0A4V6DGY2"/>
<comment type="caution">
    <text evidence="2">The sequence shown here is derived from an EMBL/GenBank/DDBJ whole genome shotgun (WGS) entry which is preliminary data.</text>
</comment>
<organism evidence="2 3">
    <name type="scientific">Colletotrichum tanaceti</name>
    <dbReference type="NCBI Taxonomy" id="1306861"/>
    <lineage>
        <taxon>Eukaryota</taxon>
        <taxon>Fungi</taxon>
        <taxon>Dikarya</taxon>
        <taxon>Ascomycota</taxon>
        <taxon>Pezizomycotina</taxon>
        <taxon>Sordariomycetes</taxon>
        <taxon>Hypocreomycetidae</taxon>
        <taxon>Glomerellales</taxon>
        <taxon>Glomerellaceae</taxon>
        <taxon>Colletotrichum</taxon>
        <taxon>Colletotrichum destructivum species complex</taxon>
    </lineage>
</organism>
<accession>A0A4V6DGY2</accession>
<protein>
    <submittedName>
        <fullName evidence="2">Uncharacterized protein</fullName>
    </submittedName>
</protein>
<evidence type="ECO:0000313" key="3">
    <source>
        <dbReference type="Proteomes" id="UP000310108"/>
    </source>
</evidence>
<feature type="compositionally biased region" description="Polar residues" evidence="1">
    <location>
        <begin position="41"/>
        <end position="56"/>
    </location>
</feature>
<dbReference type="Proteomes" id="UP000310108">
    <property type="component" value="Unassembled WGS sequence"/>
</dbReference>
<feature type="compositionally biased region" description="Low complexity" evidence="1">
    <location>
        <begin position="8"/>
        <end position="31"/>
    </location>
</feature>
<gene>
    <name evidence="2" type="ORF">CTA1_4549</name>
</gene>
<evidence type="ECO:0000256" key="1">
    <source>
        <dbReference type="SAM" id="MobiDB-lite"/>
    </source>
</evidence>
<dbReference type="EMBL" id="PJEX01000150">
    <property type="protein sequence ID" value="TKW54176.1"/>
    <property type="molecule type" value="Genomic_DNA"/>
</dbReference>
<evidence type="ECO:0000313" key="2">
    <source>
        <dbReference type="EMBL" id="TKW54176.1"/>
    </source>
</evidence>